<dbReference type="Gene3D" id="3.40.33.10">
    <property type="entry name" value="CAP"/>
    <property type="match status" value="1"/>
</dbReference>
<evidence type="ECO:0000313" key="2">
    <source>
        <dbReference type="EMBL" id="KIH57491.1"/>
    </source>
</evidence>
<dbReference type="Proteomes" id="UP000054047">
    <property type="component" value="Unassembled WGS sequence"/>
</dbReference>
<keyword evidence="3" id="KW-1185">Reference proteome</keyword>
<dbReference type="InterPro" id="IPR014044">
    <property type="entry name" value="CAP_dom"/>
</dbReference>
<dbReference type="SMART" id="SM00198">
    <property type="entry name" value="SCP"/>
    <property type="match status" value="1"/>
</dbReference>
<name>A0A0C2GK86_9BILA</name>
<dbReference type="Pfam" id="PF00188">
    <property type="entry name" value="CAP"/>
    <property type="match status" value="1"/>
</dbReference>
<sequence length="214" mass="23052">AATNPAGALYTVGADKTKICDTCAKTCVESLCPQTTTPEDYWQRDGQRMEKACTLSLRKKMLELTYDCKSAGGGAASVAAKTYEAIKGCPTTDPQPTGGYSMNFKRLKNYTLSDKGALEEAIKEWWSPLEKIGLGTNLEFTDGSPLTSFANMAYEETSKFACSVKNCPNIGKTLVMCQYNPPITGGDNIYEPGKVCSGCRNLGKQCSDPQGLCV</sequence>
<feature type="domain" description="SCP" evidence="1">
    <location>
        <begin position="45"/>
        <end position="191"/>
    </location>
</feature>
<dbReference type="CDD" id="cd05380">
    <property type="entry name" value="CAP_euk"/>
    <property type="match status" value="1"/>
</dbReference>
<feature type="non-terminal residue" evidence="2">
    <location>
        <position position="1"/>
    </location>
</feature>
<proteinExistence type="predicted"/>
<accession>A0A0C2GK86</accession>
<reference evidence="2 3" key="1">
    <citation type="submission" date="2013-12" db="EMBL/GenBank/DDBJ databases">
        <title>Draft genome of the parsitic nematode Ancylostoma duodenale.</title>
        <authorList>
            <person name="Mitreva M."/>
        </authorList>
    </citation>
    <scope>NUCLEOTIDE SEQUENCE [LARGE SCALE GENOMIC DNA]</scope>
    <source>
        <strain evidence="2 3">Zhejiang</strain>
    </source>
</reference>
<gene>
    <name evidence="2" type="ORF">ANCDUO_12317</name>
</gene>
<evidence type="ECO:0000259" key="1">
    <source>
        <dbReference type="SMART" id="SM00198"/>
    </source>
</evidence>
<dbReference type="OrthoDB" id="5884586at2759"/>
<protein>
    <recommendedName>
        <fullName evidence="1">SCP domain-containing protein</fullName>
    </recommendedName>
</protein>
<organism evidence="2 3">
    <name type="scientific">Ancylostoma duodenale</name>
    <dbReference type="NCBI Taxonomy" id="51022"/>
    <lineage>
        <taxon>Eukaryota</taxon>
        <taxon>Metazoa</taxon>
        <taxon>Ecdysozoa</taxon>
        <taxon>Nematoda</taxon>
        <taxon>Chromadorea</taxon>
        <taxon>Rhabditida</taxon>
        <taxon>Rhabditina</taxon>
        <taxon>Rhabditomorpha</taxon>
        <taxon>Strongyloidea</taxon>
        <taxon>Ancylostomatidae</taxon>
        <taxon>Ancylostomatinae</taxon>
        <taxon>Ancylostoma</taxon>
    </lineage>
</organism>
<dbReference type="SUPFAM" id="SSF55797">
    <property type="entry name" value="PR-1-like"/>
    <property type="match status" value="1"/>
</dbReference>
<evidence type="ECO:0000313" key="3">
    <source>
        <dbReference type="Proteomes" id="UP000054047"/>
    </source>
</evidence>
<dbReference type="InterPro" id="IPR035940">
    <property type="entry name" value="CAP_sf"/>
</dbReference>
<dbReference type="EMBL" id="KN734324">
    <property type="protein sequence ID" value="KIH57491.1"/>
    <property type="molecule type" value="Genomic_DNA"/>
</dbReference>
<dbReference type="AlphaFoldDB" id="A0A0C2GK86"/>